<evidence type="ECO:0000313" key="1">
    <source>
        <dbReference type="EMBL" id="KAK4023846.1"/>
    </source>
</evidence>
<reference evidence="1 2" key="1">
    <citation type="journal article" date="2023" name="Nucleic Acids Res.">
        <title>The hologenome of Daphnia magna reveals possible DNA methylation and microbiome-mediated evolution of the host genome.</title>
        <authorList>
            <person name="Chaturvedi A."/>
            <person name="Li X."/>
            <person name="Dhandapani V."/>
            <person name="Marshall H."/>
            <person name="Kissane S."/>
            <person name="Cuenca-Cambronero M."/>
            <person name="Asole G."/>
            <person name="Calvet F."/>
            <person name="Ruiz-Romero M."/>
            <person name="Marangio P."/>
            <person name="Guigo R."/>
            <person name="Rago D."/>
            <person name="Mirbahai L."/>
            <person name="Eastwood N."/>
            <person name="Colbourne J.K."/>
            <person name="Zhou J."/>
            <person name="Mallon E."/>
            <person name="Orsini L."/>
        </authorList>
    </citation>
    <scope>NUCLEOTIDE SEQUENCE [LARGE SCALE GENOMIC DNA]</scope>
    <source>
        <strain evidence="1">LRV0_1</strain>
    </source>
</reference>
<keyword evidence="2" id="KW-1185">Reference proteome</keyword>
<name>A0ABR0AFG8_9CRUS</name>
<comment type="caution">
    <text evidence="1">The sequence shown here is derived from an EMBL/GenBank/DDBJ whole genome shotgun (WGS) entry which is preliminary data.</text>
</comment>
<dbReference type="Proteomes" id="UP001234178">
    <property type="component" value="Unassembled WGS sequence"/>
</dbReference>
<protein>
    <submittedName>
        <fullName evidence="1">Uncharacterized protein</fullName>
    </submittedName>
</protein>
<sequence length="179" mass="20051">MLASLYEVSSVYDVPQNSHVDFKASGTTSCGIKWNNCFSAALSEKKKNETEESRNLSAANWDSLIDDGAIERPSWSLCDQSRKLYLRLPAAVCRPGSCDLNKLFSRSPTTDVASDYFDSRLVHKVQTFPLNSRAELMSNCWLAVQLHNTSFVCHVKHTTMSKKQQIHIATAILFGSQTR</sequence>
<evidence type="ECO:0000313" key="2">
    <source>
        <dbReference type="Proteomes" id="UP001234178"/>
    </source>
</evidence>
<accession>A0ABR0AFG8</accession>
<gene>
    <name evidence="1" type="ORF">OUZ56_009241</name>
</gene>
<organism evidence="1 2">
    <name type="scientific">Daphnia magna</name>
    <dbReference type="NCBI Taxonomy" id="35525"/>
    <lineage>
        <taxon>Eukaryota</taxon>
        <taxon>Metazoa</taxon>
        <taxon>Ecdysozoa</taxon>
        <taxon>Arthropoda</taxon>
        <taxon>Crustacea</taxon>
        <taxon>Branchiopoda</taxon>
        <taxon>Diplostraca</taxon>
        <taxon>Cladocera</taxon>
        <taxon>Anomopoda</taxon>
        <taxon>Daphniidae</taxon>
        <taxon>Daphnia</taxon>
    </lineage>
</organism>
<proteinExistence type="predicted"/>
<dbReference type="EMBL" id="JAOYFB010000037">
    <property type="protein sequence ID" value="KAK4023846.1"/>
    <property type="molecule type" value="Genomic_DNA"/>
</dbReference>